<dbReference type="RefSeq" id="WP_138449276.1">
    <property type="nucleotide sequence ID" value="NZ_VBUT01000007.1"/>
</dbReference>
<dbReference type="AlphaFoldDB" id="A0A5R8NJD9"/>
<evidence type="ECO:0000313" key="2">
    <source>
        <dbReference type="EMBL" id="TLF75789.1"/>
    </source>
</evidence>
<evidence type="ECO:0000313" key="5">
    <source>
        <dbReference type="Proteomes" id="UP000308349"/>
    </source>
</evidence>
<dbReference type="Pfam" id="PF00561">
    <property type="entry name" value="Abhydrolase_1"/>
    <property type="match status" value="1"/>
</dbReference>
<dbReference type="PANTHER" id="PTHR43798:SF33">
    <property type="entry name" value="HYDROLASE, PUTATIVE (AFU_ORTHOLOGUE AFUA_2G14860)-RELATED"/>
    <property type="match status" value="1"/>
</dbReference>
<dbReference type="Proteomes" id="UP000308349">
    <property type="component" value="Unassembled WGS sequence"/>
</dbReference>
<dbReference type="OrthoDB" id="3193334at2"/>
<dbReference type="PANTHER" id="PTHR43798">
    <property type="entry name" value="MONOACYLGLYCEROL LIPASE"/>
    <property type="match status" value="1"/>
</dbReference>
<protein>
    <submittedName>
        <fullName evidence="2">Alpha/beta fold hydrolase</fullName>
    </submittedName>
</protein>
<dbReference type="InterPro" id="IPR029058">
    <property type="entry name" value="AB_hydrolase_fold"/>
</dbReference>
<keyword evidence="2" id="KW-0378">Hydrolase</keyword>
<accession>A0A5R8NJD9</accession>
<name>A0A5R8NJD9_9NOCA</name>
<evidence type="ECO:0000313" key="3">
    <source>
        <dbReference type="EMBL" id="TLG09529.1"/>
    </source>
</evidence>
<dbReference type="PRINTS" id="PR00111">
    <property type="entry name" value="ABHYDROLASE"/>
</dbReference>
<dbReference type="InterPro" id="IPR050266">
    <property type="entry name" value="AB_hydrolase_sf"/>
</dbReference>
<dbReference type="GO" id="GO:0016020">
    <property type="term" value="C:membrane"/>
    <property type="evidence" value="ECO:0007669"/>
    <property type="project" value="TreeGrafter"/>
</dbReference>
<sequence>MSPLHVHRFGPRTGPVVLALHGVTGHGRRWADLAERFLPDVRIVAPDLRGHGRSTSLPPWNFETIVQDLVELLAEETDEPVVLVAHSFGGACALHLVHNHPQLARNLVLLDPAIALDPTRLHEIAMSTLASQDYDDVEQARMDKLHTGWGDVAPELLQAELDEHLMPTANGRVGWRMSLPAINSYWGQLARHYVLPPQQLPTVLVQAMKVDPPFVTPEFREALTTHMGPNLTVHEWDCDHMVAQALPERTAELIRTVL</sequence>
<organism evidence="2 4">
    <name type="scientific">Nocardia cyriacigeorgica</name>
    <dbReference type="NCBI Taxonomy" id="135487"/>
    <lineage>
        <taxon>Bacteria</taxon>
        <taxon>Bacillati</taxon>
        <taxon>Actinomycetota</taxon>
        <taxon>Actinomycetes</taxon>
        <taxon>Mycobacteriales</taxon>
        <taxon>Nocardiaceae</taxon>
        <taxon>Nocardia</taxon>
    </lineage>
</organism>
<dbReference type="Gene3D" id="3.40.50.1820">
    <property type="entry name" value="alpha/beta hydrolase"/>
    <property type="match status" value="1"/>
</dbReference>
<evidence type="ECO:0000313" key="4">
    <source>
        <dbReference type="Proteomes" id="UP000306378"/>
    </source>
</evidence>
<dbReference type="SUPFAM" id="SSF53474">
    <property type="entry name" value="alpha/beta-Hydrolases"/>
    <property type="match status" value="1"/>
</dbReference>
<proteinExistence type="predicted"/>
<evidence type="ECO:0000259" key="1">
    <source>
        <dbReference type="Pfam" id="PF00561"/>
    </source>
</evidence>
<dbReference type="InterPro" id="IPR000073">
    <property type="entry name" value="AB_hydrolase_1"/>
</dbReference>
<dbReference type="GO" id="GO:0016787">
    <property type="term" value="F:hydrolase activity"/>
    <property type="evidence" value="ECO:0007669"/>
    <property type="project" value="UniProtKB-KW"/>
</dbReference>
<dbReference type="EMBL" id="VBUU01000014">
    <property type="protein sequence ID" value="TLG09529.1"/>
    <property type="molecule type" value="Genomic_DNA"/>
</dbReference>
<dbReference type="EMBL" id="VBUT01000007">
    <property type="protein sequence ID" value="TLF75789.1"/>
    <property type="molecule type" value="Genomic_DNA"/>
</dbReference>
<dbReference type="Proteomes" id="UP000306378">
    <property type="component" value="Unassembled WGS sequence"/>
</dbReference>
<comment type="caution">
    <text evidence="2">The sequence shown here is derived from an EMBL/GenBank/DDBJ whole genome shotgun (WGS) entry which is preliminary data.</text>
</comment>
<gene>
    <name evidence="2" type="ORF">FEK34_18635</name>
    <name evidence="3" type="ORF">FEK35_15575</name>
</gene>
<feature type="domain" description="AB hydrolase-1" evidence="1">
    <location>
        <begin position="15"/>
        <end position="207"/>
    </location>
</feature>
<reference evidence="4 5" key="1">
    <citation type="submission" date="2019-05" db="EMBL/GenBank/DDBJ databases">
        <title>Genomes sequences of two Nocardia cyriacigeorgica environmental isolates, type strains Nocardia asteroides ATCC 19247 and Nocardia cyriacigeorgica DSM 44484.</title>
        <authorList>
            <person name="Vautrin F."/>
            <person name="Bergeron E."/>
            <person name="Dubost A."/>
            <person name="Abrouk D."/>
            <person name="Rodriguez Nava V."/>
            <person name="Pujic P."/>
        </authorList>
    </citation>
    <scope>NUCLEOTIDE SEQUENCE [LARGE SCALE GENOMIC DNA]</scope>
    <source>
        <strain evidence="3 5">EML 1456</strain>
        <strain evidence="2 4">EML 446</strain>
    </source>
</reference>